<gene>
    <name evidence="1" type="ORF">pclt_cds_863</name>
</gene>
<organism evidence="1 2">
    <name type="scientific">Pandoravirus celtis</name>
    <dbReference type="NCBI Taxonomy" id="2568002"/>
    <lineage>
        <taxon>Viruses</taxon>
        <taxon>Pandoravirus</taxon>
    </lineage>
</organism>
<accession>A0A4D6EI15</accession>
<proteinExistence type="predicted"/>
<dbReference type="Proteomes" id="UP001237152">
    <property type="component" value="Segment"/>
</dbReference>
<dbReference type="EMBL" id="MK174290">
    <property type="protein sequence ID" value="QBZ81450.1"/>
    <property type="molecule type" value="Genomic_DNA"/>
</dbReference>
<protein>
    <submittedName>
        <fullName evidence="1">Uncharacterized protein</fullName>
    </submittedName>
</protein>
<reference evidence="1" key="1">
    <citation type="journal article" date="2019" name="Front. Microbiol.">
        <title>Pandoravirus Celtis Illustrates the Microevolution Processes at Work in the Giant Pandoraviridae Genomes.</title>
        <authorList>
            <person name="Legendre M."/>
            <person name="Alempic J.M."/>
            <person name="Philippe N."/>
            <person name="Lartigue A."/>
            <person name="Jeudy S."/>
            <person name="Poirot O."/>
            <person name="Ta N.T."/>
            <person name="Nin S."/>
            <person name="Coute Y."/>
            <person name="Abergel C."/>
            <person name="Claverie J.M."/>
        </authorList>
    </citation>
    <scope>NUCLEOTIDE SEQUENCE</scope>
</reference>
<evidence type="ECO:0000313" key="1">
    <source>
        <dbReference type="EMBL" id="QBZ81450.1"/>
    </source>
</evidence>
<sequence>MPFLLCVFFFDCLHYGAPIKHWLGASIADLDAPRRFTLSACPNARLGSKVHVDTRPTGRMIIDSTTSRPFPVILCAGFFFFRRRVVLKRRRGARGYARTT</sequence>
<evidence type="ECO:0000313" key="2">
    <source>
        <dbReference type="Proteomes" id="UP001237152"/>
    </source>
</evidence>
<name>A0A4D6EI15_9VIRU</name>